<keyword evidence="2" id="KW-1185">Reference proteome</keyword>
<dbReference type="Proteomes" id="UP000324632">
    <property type="component" value="Chromosome 20"/>
</dbReference>
<evidence type="ECO:0000313" key="1">
    <source>
        <dbReference type="EMBL" id="KAA0706605.1"/>
    </source>
</evidence>
<comment type="caution">
    <text evidence="1">The sequence shown here is derived from an EMBL/GenBank/DDBJ whole genome shotgun (WGS) entry which is preliminary data.</text>
</comment>
<organism evidence="1 2">
    <name type="scientific">Triplophysa tibetana</name>
    <dbReference type="NCBI Taxonomy" id="1572043"/>
    <lineage>
        <taxon>Eukaryota</taxon>
        <taxon>Metazoa</taxon>
        <taxon>Chordata</taxon>
        <taxon>Craniata</taxon>
        <taxon>Vertebrata</taxon>
        <taxon>Euteleostomi</taxon>
        <taxon>Actinopterygii</taxon>
        <taxon>Neopterygii</taxon>
        <taxon>Teleostei</taxon>
        <taxon>Ostariophysi</taxon>
        <taxon>Cypriniformes</taxon>
        <taxon>Nemacheilidae</taxon>
        <taxon>Triplophysa</taxon>
    </lineage>
</organism>
<dbReference type="EMBL" id="SOYY01000020">
    <property type="protein sequence ID" value="KAA0706605.1"/>
    <property type="molecule type" value="Genomic_DNA"/>
</dbReference>
<sequence length="105" mass="11655">MTLNATGRADNVKLYSTAASVGLQSTPDRPINTDLWRLKKDLWNLLARHPDGIPLSKVRRSCPFILNPQVLKGHTSVRHLLQSIPDVVRLSGFGVQTMVLPTNTQ</sequence>
<dbReference type="InterPro" id="IPR041966">
    <property type="entry name" value="LOTUS-like"/>
</dbReference>
<accession>A0A5A9NBK7</accession>
<protein>
    <submittedName>
        <fullName evidence="1">Uncharacterized protein</fullName>
    </submittedName>
</protein>
<gene>
    <name evidence="1" type="ORF">E1301_Tti014069</name>
</gene>
<name>A0A5A9NBK7_9TELE</name>
<reference evidence="1 2" key="1">
    <citation type="journal article" date="2019" name="Mol. Ecol. Resour.">
        <title>Chromosome-level genome assembly of Triplophysa tibetana, a fish adapted to the harsh high-altitude environment of the Tibetan Plateau.</title>
        <authorList>
            <person name="Yang X."/>
            <person name="Liu H."/>
            <person name="Ma Z."/>
            <person name="Zou Y."/>
            <person name="Zou M."/>
            <person name="Mao Y."/>
            <person name="Li X."/>
            <person name="Wang H."/>
            <person name="Chen T."/>
            <person name="Wang W."/>
            <person name="Yang R."/>
        </authorList>
    </citation>
    <scope>NUCLEOTIDE SEQUENCE [LARGE SCALE GENOMIC DNA]</scope>
    <source>
        <strain evidence="1">TTIB1903HZAU</strain>
        <tissue evidence="1">Muscle</tissue>
    </source>
</reference>
<dbReference type="AlphaFoldDB" id="A0A5A9NBK7"/>
<proteinExistence type="predicted"/>
<dbReference type="Gene3D" id="3.30.420.610">
    <property type="entry name" value="LOTUS domain-like"/>
    <property type="match status" value="1"/>
</dbReference>
<evidence type="ECO:0000313" key="2">
    <source>
        <dbReference type="Proteomes" id="UP000324632"/>
    </source>
</evidence>